<dbReference type="InterPro" id="IPR006963">
    <property type="entry name" value="Mopterin_OxRdtase_4Fe-4S_dom"/>
</dbReference>
<keyword evidence="6" id="KW-0479">Metal-binding</keyword>
<dbReference type="AlphaFoldDB" id="B9M4I6"/>
<dbReference type="HOGENOM" id="CLU_008235_0_0_7"/>
<dbReference type="InterPro" id="IPR006311">
    <property type="entry name" value="TAT_signal"/>
</dbReference>
<dbReference type="InterPro" id="IPR006657">
    <property type="entry name" value="MoPterin_dinucl-bd_dom"/>
</dbReference>
<dbReference type="eggNOG" id="COG0243">
    <property type="taxonomic scope" value="Bacteria"/>
</dbReference>
<dbReference type="PANTHER" id="PTHR43742:SF9">
    <property type="entry name" value="TETRATHIONATE REDUCTASE SUBUNIT A"/>
    <property type="match status" value="1"/>
</dbReference>
<dbReference type="GO" id="GO:0030313">
    <property type="term" value="C:cell envelope"/>
    <property type="evidence" value="ECO:0007669"/>
    <property type="project" value="UniProtKB-SubCell"/>
</dbReference>
<dbReference type="InterPro" id="IPR019546">
    <property type="entry name" value="TAT_signal_bac_arc"/>
</dbReference>
<dbReference type="Proteomes" id="UP000007721">
    <property type="component" value="Chromosome"/>
</dbReference>
<evidence type="ECO:0000256" key="2">
    <source>
        <dbReference type="ARBA" id="ARBA00010312"/>
    </source>
</evidence>
<dbReference type="SUPFAM" id="SSF50692">
    <property type="entry name" value="ADC-like"/>
    <property type="match status" value="1"/>
</dbReference>
<dbReference type="InterPro" id="IPR050612">
    <property type="entry name" value="Prok_Mopterin_Oxidored"/>
</dbReference>
<evidence type="ECO:0000313" key="12">
    <source>
        <dbReference type="EMBL" id="ACM19712.1"/>
    </source>
</evidence>
<evidence type="ECO:0000256" key="10">
    <source>
        <dbReference type="ARBA" id="ARBA00023014"/>
    </source>
</evidence>
<evidence type="ECO:0000313" key="13">
    <source>
        <dbReference type="Proteomes" id="UP000007721"/>
    </source>
</evidence>
<comment type="subcellular location">
    <subcellularLocation>
        <location evidence="1">Cell envelope</location>
    </subcellularLocation>
</comment>
<dbReference type="Pfam" id="PF04879">
    <property type="entry name" value="Molybdop_Fe4S4"/>
    <property type="match status" value="1"/>
</dbReference>
<dbReference type="Gene3D" id="3.30.200.210">
    <property type="match status" value="1"/>
</dbReference>
<keyword evidence="13" id="KW-1185">Reference proteome</keyword>
<evidence type="ECO:0000256" key="7">
    <source>
        <dbReference type="ARBA" id="ARBA00022729"/>
    </source>
</evidence>
<dbReference type="PROSITE" id="PS51669">
    <property type="entry name" value="4FE4S_MOW_BIS_MGD"/>
    <property type="match status" value="1"/>
</dbReference>
<dbReference type="Pfam" id="PF01568">
    <property type="entry name" value="Molydop_binding"/>
    <property type="match status" value="1"/>
</dbReference>
<dbReference type="Gene3D" id="2.40.40.20">
    <property type="match status" value="1"/>
</dbReference>
<evidence type="ECO:0000256" key="6">
    <source>
        <dbReference type="ARBA" id="ARBA00022723"/>
    </source>
</evidence>
<evidence type="ECO:0000256" key="5">
    <source>
        <dbReference type="ARBA" id="ARBA00022505"/>
    </source>
</evidence>
<organism evidence="12 13">
    <name type="scientific">Geotalea daltonii (strain DSM 22248 / JCM 15807 / FRC-32)</name>
    <name type="common">Geobacter daltonii</name>
    <dbReference type="NCBI Taxonomy" id="316067"/>
    <lineage>
        <taxon>Bacteria</taxon>
        <taxon>Pseudomonadati</taxon>
        <taxon>Thermodesulfobacteriota</taxon>
        <taxon>Desulfuromonadia</taxon>
        <taxon>Geobacterales</taxon>
        <taxon>Geobacteraceae</taxon>
        <taxon>Geotalea</taxon>
    </lineage>
</organism>
<dbReference type="GO" id="GO:0051539">
    <property type="term" value="F:4 iron, 4 sulfur cluster binding"/>
    <property type="evidence" value="ECO:0007669"/>
    <property type="project" value="UniProtKB-KW"/>
</dbReference>
<keyword evidence="7" id="KW-0732">Signal</keyword>
<gene>
    <name evidence="12" type="ordered locus">Geob_1352</name>
</gene>
<dbReference type="SMART" id="SM00926">
    <property type="entry name" value="Molybdop_Fe4S4"/>
    <property type="match status" value="1"/>
</dbReference>
<accession>B9M4I6</accession>
<dbReference type="PROSITE" id="PS51318">
    <property type="entry name" value="TAT"/>
    <property type="match status" value="1"/>
</dbReference>
<proteinExistence type="inferred from homology"/>
<feature type="domain" description="4Fe-4S Mo/W bis-MGD-type" evidence="11">
    <location>
        <begin position="70"/>
        <end position="143"/>
    </location>
</feature>
<evidence type="ECO:0000256" key="1">
    <source>
        <dbReference type="ARBA" id="ARBA00004196"/>
    </source>
</evidence>
<dbReference type="GO" id="GO:0016491">
    <property type="term" value="F:oxidoreductase activity"/>
    <property type="evidence" value="ECO:0007669"/>
    <property type="project" value="UniProtKB-KW"/>
</dbReference>
<evidence type="ECO:0000256" key="9">
    <source>
        <dbReference type="ARBA" id="ARBA00023004"/>
    </source>
</evidence>
<dbReference type="InterPro" id="IPR006656">
    <property type="entry name" value="Mopterin_OxRdtase"/>
</dbReference>
<dbReference type="GO" id="GO:0046872">
    <property type="term" value="F:metal ion binding"/>
    <property type="evidence" value="ECO:0007669"/>
    <property type="project" value="UniProtKB-KW"/>
</dbReference>
<dbReference type="GO" id="GO:0043546">
    <property type="term" value="F:molybdopterin cofactor binding"/>
    <property type="evidence" value="ECO:0007669"/>
    <property type="project" value="InterPro"/>
</dbReference>
<dbReference type="Gene3D" id="3.40.50.740">
    <property type="match status" value="1"/>
</dbReference>
<keyword evidence="9" id="KW-0408">Iron</keyword>
<protein>
    <submittedName>
        <fullName evidence="12">Bis-(Molybdopterin guanine dinucleotide)-oxomolybdenum-binding oxidoreductase, putative</fullName>
    </submittedName>
</protein>
<name>B9M4I6_GEODF</name>
<dbReference type="EMBL" id="CP001390">
    <property type="protein sequence ID" value="ACM19712.1"/>
    <property type="molecule type" value="Genomic_DNA"/>
</dbReference>
<keyword evidence="8" id="KW-0560">Oxidoreductase</keyword>
<dbReference type="PANTHER" id="PTHR43742">
    <property type="entry name" value="TRIMETHYLAMINE-N-OXIDE REDUCTASE"/>
    <property type="match status" value="1"/>
</dbReference>
<sequence>MDRHEDKELLENEELLENKGMSRRKFLKTSAMVGCGALVAAQLDFAKGLIARVEAGEITEAEAYELMKAENTLYTVCLNCNTGCGIKVKIFEGVAVKVDGNPYNPFTLHPHLEMKEDIARGAKIDGAICPKGQSGHQGAYDPYRIRQVLKRAGRRGEGKWQSVPFDQAVSEIVNGGLLFSHVPGEENRHVDGLKSLYVLTDHKVYEEMGNDVAKIRKKKMTVAEFKTKHAANLDKLIDPDHPDFGPKNNQFVYWWGRKKGGRSDFAKRFTEQFGTVNTHGHTTVCQGSLYFACKAMSEQYVGDTFKDGQKFYWQPDQENSEYILFVGSNLFDGNYGPPNRTPRMTQRMVEGKLKTTAVDPRFTKLAAKANRWLPIQPGTDAALAMGMTRWILENKRFDAKYLANANKAAAAADKETTWSNGAWLVKLDKDGKPGVFLRASEIGLKAKEVRKDKDGKDFDFEYLVAMKDGKPVAFDPNDEKEAVEGELFVAAELTDKDGKPVKVKSGLQVMLETAKEKTLAEYAKICGLEAKVIEEVARELTSYGKKAAVDVHRGPAQHTNGFYNIASLMNLNLLLGNFDWKGGMIVASTYNTDGTKSEKQPFNLKKISPKGAKPFGLSIIRHDAKYEESTLFETAKYPAKRNWWPLSSDVYEEILPSMADAYPYPAKVVFSYMGAPSYSLPAGHTMIEALVNTDRIPLYFASDITIGTTTMYADYIFPDLHYLERWEMQGSHPNMPVKVQPIRQPVIPSPNEVVKVFGEEQPISYETLWLALAEKLGLKGFGPNGFGEGKPLTRPDDFYIRMVANVAGDGKEPVPDAGAAEIETFLKARRHLPKNVFDVDRWQKIAGPAFAKVVYVLNRGGRFDSQANTYKGDHVANKYGKQINLYQEKTYKCKDAFTGKHYYGMARYMPVVDTLDRPPVEQSKGYDLHLITQRDIRMTKSRTITNQYLTDSIPENSIIIHTRDAKRLGLKAGQKVKVVSSTNPAGEWDLKNGTKVPMIGKVQITETIRPGVVTFTLGHGHWATGAGDVTIDGKVIKGDPRRAAGIHANAAMWIDPHLKNTCMIDKVGGSVSFYDTKVKLVKV</sequence>
<keyword evidence="10" id="KW-0411">Iron-sulfur</keyword>
<dbReference type="NCBIfam" id="TIGR01409">
    <property type="entry name" value="TAT_signal_seq"/>
    <property type="match status" value="1"/>
</dbReference>
<dbReference type="STRING" id="316067.Geob_1352"/>
<keyword evidence="4" id="KW-0004">4Fe-4S</keyword>
<comment type="similarity">
    <text evidence="2">Belongs to the prokaryotic molybdopterin-containing oxidoreductase family.</text>
</comment>
<evidence type="ECO:0000259" key="11">
    <source>
        <dbReference type="PROSITE" id="PS51669"/>
    </source>
</evidence>
<reference evidence="12 13" key="1">
    <citation type="submission" date="2009-01" db="EMBL/GenBank/DDBJ databases">
        <title>Complete sequence of Geobacter sp. FRC-32.</title>
        <authorList>
            <consortium name="US DOE Joint Genome Institute"/>
            <person name="Lucas S."/>
            <person name="Copeland A."/>
            <person name="Lapidus A."/>
            <person name="Glavina del Rio T."/>
            <person name="Dalin E."/>
            <person name="Tice H."/>
            <person name="Bruce D."/>
            <person name="Goodwin L."/>
            <person name="Pitluck S."/>
            <person name="Saunders E."/>
            <person name="Brettin T."/>
            <person name="Detter J.C."/>
            <person name="Han C."/>
            <person name="Larimer F."/>
            <person name="Land M."/>
            <person name="Hauser L."/>
            <person name="Kyrpides N."/>
            <person name="Ovchinnikova G."/>
            <person name="Kostka J."/>
            <person name="Richardson P."/>
        </authorList>
    </citation>
    <scope>NUCLEOTIDE SEQUENCE [LARGE SCALE GENOMIC DNA]</scope>
    <source>
        <strain evidence="13">DSM 22248 / JCM 15807 / FRC-32</strain>
    </source>
</reference>
<dbReference type="Gene3D" id="3.40.228.10">
    <property type="entry name" value="Dimethylsulfoxide Reductase, domain 2"/>
    <property type="match status" value="1"/>
</dbReference>
<evidence type="ECO:0000256" key="4">
    <source>
        <dbReference type="ARBA" id="ARBA00022485"/>
    </source>
</evidence>
<keyword evidence="5" id="KW-0500">Molybdenum</keyword>
<evidence type="ECO:0000256" key="3">
    <source>
        <dbReference type="ARBA" id="ARBA00011771"/>
    </source>
</evidence>
<dbReference type="Pfam" id="PF00384">
    <property type="entry name" value="Molybdopterin"/>
    <property type="match status" value="1"/>
</dbReference>
<dbReference type="RefSeq" id="WP_012646441.1">
    <property type="nucleotide sequence ID" value="NC_011979.1"/>
</dbReference>
<dbReference type="KEGG" id="geo:Geob_1352"/>
<comment type="subunit">
    <text evidence="3">Heterodimer of a large and a small subunit.</text>
</comment>
<dbReference type="OrthoDB" id="9810782at2"/>
<dbReference type="InterPro" id="IPR009010">
    <property type="entry name" value="Asp_de-COase-like_dom_sf"/>
</dbReference>
<evidence type="ECO:0000256" key="8">
    <source>
        <dbReference type="ARBA" id="ARBA00023002"/>
    </source>
</evidence>
<dbReference type="SUPFAM" id="SSF53706">
    <property type="entry name" value="Formate dehydrogenase/DMSO reductase, domains 1-3"/>
    <property type="match status" value="1"/>
</dbReference>